<protein>
    <submittedName>
        <fullName evidence="1">Uncharacterized protein</fullName>
    </submittedName>
</protein>
<accession>M7XZE8</accession>
<proteinExistence type="predicted"/>
<gene>
    <name evidence="1" type="ORF">C943_04176</name>
</gene>
<comment type="caution">
    <text evidence="1">The sequence shown here is derived from an EMBL/GenBank/DDBJ whole genome shotgun (WGS) entry which is preliminary data.</text>
</comment>
<dbReference type="EMBL" id="AMZY02000008">
    <property type="protein sequence ID" value="EMS33857.1"/>
    <property type="molecule type" value="Genomic_DNA"/>
</dbReference>
<dbReference type="InParanoid" id="M7XZE8"/>
<dbReference type="AlphaFoldDB" id="M7XZE8"/>
<dbReference type="Proteomes" id="UP000010953">
    <property type="component" value="Unassembled WGS sequence"/>
</dbReference>
<name>M7XZE8_9BACT</name>
<keyword evidence="2" id="KW-1185">Reference proteome</keyword>
<sequence>MFFWFGYEILTYGSRQLDLGARLEDGLQHFLMPDINKGK</sequence>
<reference evidence="1" key="1">
    <citation type="submission" date="2013-01" db="EMBL/GenBank/DDBJ databases">
        <title>Genome assembly of Mariniradius saccharolyticus AK6.</title>
        <authorList>
            <person name="Vaidya B."/>
            <person name="Khatri I."/>
            <person name="Tanuku N.R.S."/>
            <person name="Subramanian S."/>
            <person name="Pinnaka A."/>
        </authorList>
    </citation>
    <scope>NUCLEOTIDE SEQUENCE [LARGE SCALE GENOMIC DNA]</scope>
    <source>
        <strain evidence="1">AK6</strain>
    </source>
</reference>
<evidence type="ECO:0000313" key="2">
    <source>
        <dbReference type="Proteomes" id="UP000010953"/>
    </source>
</evidence>
<evidence type="ECO:0000313" key="1">
    <source>
        <dbReference type="EMBL" id="EMS33857.1"/>
    </source>
</evidence>
<organism evidence="1 2">
    <name type="scientific">Mariniradius saccharolyticus AK6</name>
    <dbReference type="NCBI Taxonomy" id="1239962"/>
    <lineage>
        <taxon>Bacteria</taxon>
        <taxon>Pseudomonadati</taxon>
        <taxon>Bacteroidota</taxon>
        <taxon>Cytophagia</taxon>
        <taxon>Cytophagales</taxon>
        <taxon>Cyclobacteriaceae</taxon>
        <taxon>Mariniradius</taxon>
    </lineage>
</organism>